<reference evidence="4" key="1">
    <citation type="submission" date="2023-07" db="EMBL/GenBank/DDBJ databases">
        <title>Conexibacter stalactiti sp. nov., isolated from stalactites in a lava cave and emended description of the genus Conexibacter.</title>
        <authorList>
            <person name="Lee S.D."/>
        </authorList>
    </citation>
    <scope>NUCLEOTIDE SEQUENCE [LARGE SCALE GENOMIC DNA]</scope>
    <source>
        <strain evidence="4">KCTC 39840</strain>
    </source>
</reference>
<evidence type="ECO:0000313" key="4">
    <source>
        <dbReference type="Proteomes" id="UP001284601"/>
    </source>
</evidence>
<dbReference type="Proteomes" id="UP001284601">
    <property type="component" value="Unassembled WGS sequence"/>
</dbReference>
<dbReference type="EMBL" id="JAWSTH010000104">
    <property type="protein sequence ID" value="MDW5597808.1"/>
    <property type="molecule type" value="Genomic_DNA"/>
</dbReference>
<feature type="transmembrane region" description="Helical" evidence="1">
    <location>
        <begin position="80"/>
        <end position="99"/>
    </location>
</feature>
<evidence type="ECO:0000256" key="1">
    <source>
        <dbReference type="SAM" id="Phobius"/>
    </source>
</evidence>
<sequence>MSSGTAAGPRTSGWVSFVMAYLAVGGVLNLAWGASALANRKNFAEGELVWLNLDTWGAIALLMGLFQLGGAALVWTRKPAAPAIVAFIAFLALMVNFMSIGAYPLWSAVLLALDALILWAATVHSDQFD</sequence>
<feature type="transmembrane region" description="Helical" evidence="1">
    <location>
        <begin position="12"/>
        <end position="35"/>
    </location>
</feature>
<feature type="domain" description="DUF7144" evidence="2">
    <location>
        <begin position="14"/>
        <end position="125"/>
    </location>
</feature>
<gene>
    <name evidence="3" type="ORF">R7226_25875</name>
</gene>
<protein>
    <recommendedName>
        <fullName evidence="2">DUF7144 domain-containing protein</fullName>
    </recommendedName>
</protein>
<name>A0ABU4HX67_9ACTN</name>
<organism evidence="3 4">
    <name type="scientific">Conexibacter stalactiti</name>
    <dbReference type="NCBI Taxonomy" id="1940611"/>
    <lineage>
        <taxon>Bacteria</taxon>
        <taxon>Bacillati</taxon>
        <taxon>Actinomycetota</taxon>
        <taxon>Thermoleophilia</taxon>
        <taxon>Solirubrobacterales</taxon>
        <taxon>Conexibacteraceae</taxon>
        <taxon>Conexibacter</taxon>
    </lineage>
</organism>
<dbReference type="Pfam" id="PF23636">
    <property type="entry name" value="DUF7144"/>
    <property type="match status" value="1"/>
</dbReference>
<dbReference type="RefSeq" id="WP_318600279.1">
    <property type="nucleotide sequence ID" value="NZ_JAWSTH010000104.1"/>
</dbReference>
<keyword evidence="1" id="KW-0812">Transmembrane</keyword>
<dbReference type="InterPro" id="IPR055568">
    <property type="entry name" value="DUF7144"/>
</dbReference>
<accession>A0ABU4HX67</accession>
<evidence type="ECO:0000259" key="2">
    <source>
        <dbReference type="Pfam" id="PF23636"/>
    </source>
</evidence>
<comment type="caution">
    <text evidence="3">The sequence shown here is derived from an EMBL/GenBank/DDBJ whole genome shotgun (WGS) entry which is preliminary data.</text>
</comment>
<evidence type="ECO:0000313" key="3">
    <source>
        <dbReference type="EMBL" id="MDW5597808.1"/>
    </source>
</evidence>
<keyword evidence="4" id="KW-1185">Reference proteome</keyword>
<proteinExistence type="predicted"/>
<feature type="transmembrane region" description="Helical" evidence="1">
    <location>
        <begin position="55"/>
        <end position="75"/>
    </location>
</feature>
<keyword evidence="1" id="KW-1133">Transmembrane helix</keyword>
<keyword evidence="1" id="KW-0472">Membrane</keyword>